<reference evidence="1 2" key="1">
    <citation type="submission" date="2024-03" db="EMBL/GenBank/DDBJ databases">
        <authorList>
            <person name="Gkanogiannis A."/>
            <person name="Becerra Lopez-Lavalle L."/>
        </authorList>
    </citation>
    <scope>NUCLEOTIDE SEQUENCE [LARGE SCALE GENOMIC DNA]</scope>
</reference>
<keyword evidence="2" id="KW-1185">Reference proteome</keyword>
<evidence type="ECO:0000313" key="1">
    <source>
        <dbReference type="EMBL" id="CAK9328870.1"/>
    </source>
</evidence>
<accession>A0ABP0ZAP1</accession>
<organism evidence="1 2">
    <name type="scientific">Citrullus colocynthis</name>
    <name type="common">colocynth</name>
    <dbReference type="NCBI Taxonomy" id="252529"/>
    <lineage>
        <taxon>Eukaryota</taxon>
        <taxon>Viridiplantae</taxon>
        <taxon>Streptophyta</taxon>
        <taxon>Embryophyta</taxon>
        <taxon>Tracheophyta</taxon>
        <taxon>Spermatophyta</taxon>
        <taxon>Magnoliopsida</taxon>
        <taxon>eudicotyledons</taxon>
        <taxon>Gunneridae</taxon>
        <taxon>Pentapetalae</taxon>
        <taxon>rosids</taxon>
        <taxon>fabids</taxon>
        <taxon>Cucurbitales</taxon>
        <taxon>Cucurbitaceae</taxon>
        <taxon>Benincaseae</taxon>
        <taxon>Citrullus</taxon>
    </lineage>
</organism>
<proteinExistence type="predicted"/>
<evidence type="ECO:0000313" key="2">
    <source>
        <dbReference type="Proteomes" id="UP001642487"/>
    </source>
</evidence>
<dbReference type="Gene3D" id="3.70.10.10">
    <property type="match status" value="1"/>
</dbReference>
<sequence length="246" mass="28497">MLMFRLERLDPLLDAINILVRFGENGNIECCPSMFSIIVPHHYLELNVAFQMMPQFFNHFFSNNTHSSKILLQPLLITLKRMKQHQITSLSLFVLKLLHRLVLKFSSPRNELPLIRKFGMMCATKEDMGNIDFGTFVSIDSQRFRRIVTECRDYFVRVTPTHSHVRFSNEIKEFIFCKEGGECIIGGVGKGAVTEFLIPIYPTHIFYNISFQAERVWLFKSSDNRGTFIVAPVGLFAQFVIYFPLG</sequence>
<dbReference type="Proteomes" id="UP001642487">
    <property type="component" value="Chromosome 9"/>
</dbReference>
<dbReference type="EMBL" id="OZ021743">
    <property type="protein sequence ID" value="CAK9328870.1"/>
    <property type="molecule type" value="Genomic_DNA"/>
</dbReference>
<protein>
    <submittedName>
        <fullName evidence="1">Uncharacterized protein</fullName>
    </submittedName>
</protein>
<name>A0ABP0ZAP1_9ROSI</name>
<gene>
    <name evidence="1" type="ORF">CITCOLO1_LOCUS21304</name>
</gene>